<evidence type="ECO:0000256" key="5">
    <source>
        <dbReference type="ARBA" id="ARBA00023136"/>
    </source>
</evidence>
<feature type="transmembrane region" description="Helical" evidence="6">
    <location>
        <begin position="289"/>
        <end position="310"/>
    </location>
</feature>
<feature type="transmembrane region" description="Helical" evidence="6">
    <location>
        <begin position="238"/>
        <end position="258"/>
    </location>
</feature>
<gene>
    <name evidence="7" type="ORF">GRI41_02405</name>
</gene>
<dbReference type="GO" id="GO:0005886">
    <property type="term" value="C:plasma membrane"/>
    <property type="evidence" value="ECO:0007669"/>
    <property type="project" value="UniProtKB-SubCell"/>
</dbReference>
<evidence type="ECO:0000256" key="1">
    <source>
        <dbReference type="ARBA" id="ARBA00004651"/>
    </source>
</evidence>
<dbReference type="PANTHER" id="PTHR30250">
    <property type="entry name" value="PST FAMILY PREDICTED COLANIC ACID TRANSPORTER"/>
    <property type="match status" value="1"/>
</dbReference>
<accession>A0A844ZP92</accession>
<feature type="transmembrane region" description="Helical" evidence="6">
    <location>
        <begin position="175"/>
        <end position="194"/>
    </location>
</feature>
<dbReference type="Proteomes" id="UP000442714">
    <property type="component" value="Unassembled WGS sequence"/>
</dbReference>
<name>A0A844ZP92_9SPHN</name>
<evidence type="ECO:0000313" key="7">
    <source>
        <dbReference type="EMBL" id="MXO89665.1"/>
    </source>
</evidence>
<organism evidence="7 8">
    <name type="scientific">Pontixanthobacter aquaemixtae</name>
    <dbReference type="NCBI Taxonomy" id="1958940"/>
    <lineage>
        <taxon>Bacteria</taxon>
        <taxon>Pseudomonadati</taxon>
        <taxon>Pseudomonadota</taxon>
        <taxon>Alphaproteobacteria</taxon>
        <taxon>Sphingomonadales</taxon>
        <taxon>Erythrobacteraceae</taxon>
        <taxon>Pontixanthobacter</taxon>
    </lineage>
</organism>
<keyword evidence="5 6" id="KW-0472">Membrane</keyword>
<feature type="transmembrane region" description="Helical" evidence="6">
    <location>
        <begin position="322"/>
        <end position="341"/>
    </location>
</feature>
<feature type="transmembrane region" description="Helical" evidence="6">
    <location>
        <begin position="76"/>
        <end position="97"/>
    </location>
</feature>
<keyword evidence="2" id="KW-1003">Cell membrane</keyword>
<dbReference type="InterPro" id="IPR002797">
    <property type="entry name" value="Polysacc_synth"/>
</dbReference>
<proteinExistence type="predicted"/>
<evidence type="ECO:0000256" key="4">
    <source>
        <dbReference type="ARBA" id="ARBA00022989"/>
    </source>
</evidence>
<dbReference type="AlphaFoldDB" id="A0A844ZP92"/>
<protein>
    <submittedName>
        <fullName evidence="7">Oligosaccharide flippase family protein</fullName>
    </submittedName>
</protein>
<sequence length="500" mass="52117">MDRCDRKNRRNARGPTQRILPRGTDCSARFLQLGPCCSGRSKTCGDGAMTGALRKLVNRGSALAAGPIARGSIVSVLIRITGLTLSFVQAIIAARLLGVDGYGLVAVALSVAHIAAAFALFGYGTLATREIAGWLASGKQHLLGKFARHAVVSVLGISALSAIVIFAASPFLAEYRSVILVAAAIIPAVALIQLLRGMAQGFGDVSAAQWPGEILRPAMLIALVVCSLAFIPDVTAPGFLIMFAMASLCSALAGAILVRRHMSARNTVERTANTETSDNPAFFGKAAPFFALSMLAIVQGEFATIMLALFASPEQAGLYQPIARLTPIIALPATAAAMRYAPRVSEFWNSGQMSRLADVTRTYTLATCGLTTAVTITLAGLGPLILLAFGPDFTAVAPLLWIVGAGQIFNTATGPVGYLLTMTGHVRMATISKVLGVVAALVAAVLLVPHYGATGAAIAVSVGLIAWNTAALIATRRLLGFDPSLLQLIGRRQPATGREL</sequence>
<dbReference type="EMBL" id="WTYX01000001">
    <property type="protein sequence ID" value="MXO89665.1"/>
    <property type="molecule type" value="Genomic_DNA"/>
</dbReference>
<comment type="caution">
    <text evidence="7">The sequence shown here is derived from an EMBL/GenBank/DDBJ whole genome shotgun (WGS) entry which is preliminary data.</text>
</comment>
<keyword evidence="4 6" id="KW-1133">Transmembrane helix</keyword>
<reference evidence="7 8" key="1">
    <citation type="submission" date="2019-12" db="EMBL/GenBank/DDBJ databases">
        <title>Genomic-based taxomic classification of the family Erythrobacteraceae.</title>
        <authorList>
            <person name="Xu L."/>
        </authorList>
    </citation>
    <scope>NUCLEOTIDE SEQUENCE [LARGE SCALE GENOMIC DNA]</scope>
    <source>
        <strain evidence="7 8">KCTC 52763</strain>
    </source>
</reference>
<feature type="transmembrane region" description="Helical" evidence="6">
    <location>
        <begin position="146"/>
        <end position="169"/>
    </location>
</feature>
<dbReference type="PANTHER" id="PTHR30250:SF11">
    <property type="entry name" value="O-ANTIGEN TRANSPORTER-RELATED"/>
    <property type="match status" value="1"/>
</dbReference>
<comment type="subcellular location">
    <subcellularLocation>
        <location evidence="1">Cell membrane</location>
        <topology evidence="1">Multi-pass membrane protein</topology>
    </subcellularLocation>
</comment>
<feature type="transmembrane region" description="Helical" evidence="6">
    <location>
        <begin position="395"/>
        <end position="419"/>
    </location>
</feature>
<feature type="transmembrane region" description="Helical" evidence="6">
    <location>
        <begin position="362"/>
        <end position="389"/>
    </location>
</feature>
<dbReference type="InterPro" id="IPR050833">
    <property type="entry name" value="Poly_Biosynth_Transport"/>
</dbReference>
<feature type="transmembrane region" description="Helical" evidence="6">
    <location>
        <begin position="214"/>
        <end position="232"/>
    </location>
</feature>
<evidence type="ECO:0000256" key="6">
    <source>
        <dbReference type="SAM" id="Phobius"/>
    </source>
</evidence>
<feature type="transmembrane region" description="Helical" evidence="6">
    <location>
        <begin position="455"/>
        <end position="474"/>
    </location>
</feature>
<feature type="transmembrane region" description="Helical" evidence="6">
    <location>
        <begin position="431"/>
        <end position="449"/>
    </location>
</feature>
<evidence type="ECO:0000256" key="3">
    <source>
        <dbReference type="ARBA" id="ARBA00022692"/>
    </source>
</evidence>
<evidence type="ECO:0000313" key="8">
    <source>
        <dbReference type="Proteomes" id="UP000442714"/>
    </source>
</evidence>
<feature type="transmembrane region" description="Helical" evidence="6">
    <location>
        <begin position="103"/>
        <end position="126"/>
    </location>
</feature>
<evidence type="ECO:0000256" key="2">
    <source>
        <dbReference type="ARBA" id="ARBA00022475"/>
    </source>
</evidence>
<keyword evidence="3 6" id="KW-0812">Transmembrane</keyword>
<dbReference type="Pfam" id="PF01943">
    <property type="entry name" value="Polysacc_synt"/>
    <property type="match status" value="1"/>
</dbReference>
<keyword evidence="8" id="KW-1185">Reference proteome</keyword>